<reference evidence="1 2" key="1">
    <citation type="journal article" date="2005" name="Int. J. Syst. Evol. Microbiol.">
        <title>Bacillus litoralis sp. nov., isolated from a tidal flat of the Yellow Sea in Korea.</title>
        <authorList>
            <person name="Yoon J.H."/>
            <person name="Oh T.K."/>
        </authorList>
    </citation>
    <scope>NUCLEOTIDE SEQUENCE [LARGE SCALE GENOMIC DNA]</scope>
    <source>
        <strain evidence="1 2">SW-211</strain>
    </source>
</reference>
<sequence>MTQQEWQNRLTEAIEIYHKAVKGNRKATTQAYNLLKELNKEQPSNVEIFAYFGSVTALMARDTPIPKDKKKFALEGLEMLDQAVKKSRDNITIRILRGNVCMRMPESVFHRTQTAVDDFEYLIDRYKKNPTILTQNSYENIVKDLTTVKKRLK</sequence>
<dbReference type="Gene3D" id="1.25.40.10">
    <property type="entry name" value="Tetratricopeptide repeat domain"/>
    <property type="match status" value="1"/>
</dbReference>
<dbReference type="SUPFAM" id="SSF48452">
    <property type="entry name" value="TPR-like"/>
    <property type="match status" value="1"/>
</dbReference>
<protein>
    <recommendedName>
        <fullName evidence="3">Tetratricopeptide repeat protein</fullName>
    </recommendedName>
</protein>
<organism evidence="1 2">
    <name type="scientific">Metabacillus litoralis</name>
    <dbReference type="NCBI Taxonomy" id="152268"/>
    <lineage>
        <taxon>Bacteria</taxon>
        <taxon>Bacillati</taxon>
        <taxon>Bacillota</taxon>
        <taxon>Bacilli</taxon>
        <taxon>Bacillales</taxon>
        <taxon>Bacillaceae</taxon>
        <taxon>Metabacillus</taxon>
    </lineage>
</organism>
<comment type="caution">
    <text evidence="1">The sequence shown here is derived from an EMBL/GenBank/DDBJ whole genome shotgun (WGS) entry which is preliminary data.</text>
</comment>
<evidence type="ECO:0000313" key="1">
    <source>
        <dbReference type="EMBL" id="TXC92110.1"/>
    </source>
</evidence>
<dbReference type="InterPro" id="IPR011990">
    <property type="entry name" value="TPR-like_helical_dom_sf"/>
</dbReference>
<evidence type="ECO:0000313" key="2">
    <source>
        <dbReference type="Proteomes" id="UP000321363"/>
    </source>
</evidence>
<accession>A0A5C6W430</accession>
<keyword evidence="2" id="KW-1185">Reference proteome</keyword>
<dbReference type="Proteomes" id="UP000321363">
    <property type="component" value="Unassembled WGS sequence"/>
</dbReference>
<proteinExistence type="predicted"/>
<dbReference type="OrthoDB" id="1807878at2"/>
<dbReference type="RefSeq" id="WP_146946890.1">
    <property type="nucleotide sequence ID" value="NZ_VOQF01000003.1"/>
</dbReference>
<dbReference type="EMBL" id="VOQF01000003">
    <property type="protein sequence ID" value="TXC92110.1"/>
    <property type="molecule type" value="Genomic_DNA"/>
</dbReference>
<name>A0A5C6W430_9BACI</name>
<gene>
    <name evidence="1" type="ORF">FS935_06940</name>
</gene>
<evidence type="ECO:0008006" key="3">
    <source>
        <dbReference type="Google" id="ProtNLM"/>
    </source>
</evidence>
<dbReference type="AlphaFoldDB" id="A0A5C6W430"/>